<dbReference type="Proteomes" id="UP000005092">
    <property type="component" value="Unassembled WGS sequence"/>
</dbReference>
<dbReference type="SUPFAM" id="SSF69742">
    <property type="entry name" value="Glutamyl tRNA-reductase catalytic, N-terminal domain"/>
    <property type="match status" value="1"/>
</dbReference>
<dbReference type="EMBL" id="JH719381">
    <property type="protein sequence ID" value="EJB07120.1"/>
    <property type="molecule type" value="Genomic_DNA"/>
</dbReference>
<proteinExistence type="predicted"/>
<organism evidence="1 2">
    <name type="scientific">Rhizobium leguminosarum bv. trifolii WSM597</name>
    <dbReference type="NCBI Taxonomy" id="754764"/>
    <lineage>
        <taxon>Bacteria</taxon>
        <taxon>Pseudomonadati</taxon>
        <taxon>Pseudomonadota</taxon>
        <taxon>Alphaproteobacteria</taxon>
        <taxon>Hyphomicrobiales</taxon>
        <taxon>Rhizobiaceae</taxon>
        <taxon>Rhizobium/Agrobacterium group</taxon>
        <taxon>Rhizobium</taxon>
    </lineage>
</organism>
<evidence type="ECO:0000313" key="2">
    <source>
        <dbReference type="Proteomes" id="UP000005092"/>
    </source>
</evidence>
<dbReference type="GO" id="GO:0050661">
    <property type="term" value="F:NADP binding"/>
    <property type="evidence" value="ECO:0007669"/>
    <property type="project" value="InterPro"/>
</dbReference>
<protein>
    <submittedName>
        <fullName evidence="1">Glutamyl-tRNA reductase</fullName>
    </submittedName>
</protein>
<evidence type="ECO:0000313" key="1">
    <source>
        <dbReference type="EMBL" id="EJB07120.1"/>
    </source>
</evidence>
<dbReference type="InterPro" id="IPR036343">
    <property type="entry name" value="GluRdtase_N_sf"/>
</dbReference>
<reference evidence="1 2" key="1">
    <citation type="submission" date="2012-02" db="EMBL/GenBank/DDBJ databases">
        <title>Improved High-Quality Draft Sequence of Rhizobium leguminosarum bv. trifolii WSM597.</title>
        <authorList>
            <consortium name="US DOE Joint Genome Institute"/>
            <person name="Lucas S."/>
            <person name="Han J."/>
            <person name="Lapidus A."/>
            <person name="Cheng J.-F."/>
            <person name="Goodwin L."/>
            <person name="Pitluck S."/>
            <person name="Peters L."/>
            <person name="Ovchinnikova G."/>
            <person name="Held B."/>
            <person name="Detter J.C."/>
            <person name="Han C."/>
            <person name="Tapia R."/>
            <person name="Land M."/>
            <person name="Hauser L."/>
            <person name="Kyrpides N."/>
            <person name="Ivanova N."/>
            <person name="Pagani I."/>
            <person name="Brau L."/>
            <person name="Yates R."/>
            <person name="O'Hara G."/>
            <person name="Rui T."/>
            <person name="Howieson J."/>
            <person name="Reeve W."/>
            <person name="Woyke T."/>
        </authorList>
    </citation>
    <scope>NUCLEOTIDE SEQUENCE [LARGE SCALE GENOMIC DNA]</scope>
    <source>
        <strain evidence="1 2">WSM597</strain>
    </source>
</reference>
<name>J0H9N5_RHILT</name>
<dbReference type="Gene3D" id="3.30.460.30">
    <property type="entry name" value="Glutamyl-tRNA reductase, N-terminal domain"/>
    <property type="match status" value="1"/>
</dbReference>
<dbReference type="HOGENOM" id="CLU_852244_0_0_5"/>
<dbReference type="GO" id="GO:0033014">
    <property type="term" value="P:tetrapyrrole biosynthetic process"/>
    <property type="evidence" value="ECO:0007669"/>
    <property type="project" value="InterPro"/>
</dbReference>
<dbReference type="RefSeq" id="WP_003592637.1">
    <property type="nucleotide sequence ID" value="NZ_JH719381.1"/>
</dbReference>
<gene>
    <name evidence="1" type="ORF">Rleg9DRAFT_6112</name>
</gene>
<accession>J0H9N5</accession>
<dbReference type="AlphaFoldDB" id="J0H9N5"/>
<sequence>MSRLLGLWVDHQMTSPLVMAQHSAKVKPIAAELGRCGVLPVITCLRVEFYGEETALRNIDSTILSGFTRGRIEGAAAIAQRLAEIAAGAQSQILGENYISDQLSTAIKLLDPNLPIFQIAQMAIDIGRASRERQRFIASLNYDHIVRDIIADRFQDGVLPNRLYIIGAGMLGRELMRSGVGERFHSTVIVTRNPKRLRKRLRAWTDIEVALLRPAEIGNTREPGSMVVIATADVDDEYQAILHNALLRLKPRTIVDLSSIPVLSEDAIGKLDYVTMYDKEFLRFIDQNNKQLAPKLPLLCCDIEATLRIAQMRPLRDGPLASQRRTPTGI</sequence>
<dbReference type="Gene3D" id="3.40.50.720">
    <property type="entry name" value="NAD(P)-binding Rossmann-like Domain"/>
    <property type="match status" value="1"/>
</dbReference>
<dbReference type="OrthoDB" id="8381576at2"/>
<dbReference type="GO" id="GO:0008883">
    <property type="term" value="F:glutamyl-tRNA reductase activity"/>
    <property type="evidence" value="ECO:0007669"/>
    <property type="project" value="InterPro"/>
</dbReference>